<gene>
    <name evidence="13" type="ORF">BIW53_06355</name>
</gene>
<evidence type="ECO:0000256" key="5">
    <source>
        <dbReference type="ARBA" id="ARBA00022655"/>
    </source>
</evidence>
<evidence type="ECO:0000313" key="14">
    <source>
        <dbReference type="Proteomes" id="UP000180253"/>
    </source>
</evidence>
<dbReference type="InterPro" id="IPR013752">
    <property type="entry name" value="KPA_reductase"/>
</dbReference>
<keyword evidence="7 10" id="KW-0560">Oxidoreductase</keyword>
<name>A0A1S1NA56_9GAMM</name>
<dbReference type="RefSeq" id="WP_070991256.1">
    <property type="nucleotide sequence ID" value="NZ_CBCSHD010000003.1"/>
</dbReference>
<evidence type="ECO:0000256" key="10">
    <source>
        <dbReference type="RuleBase" id="RU362068"/>
    </source>
</evidence>
<evidence type="ECO:0000256" key="4">
    <source>
        <dbReference type="ARBA" id="ARBA00019465"/>
    </source>
</evidence>
<dbReference type="SUPFAM" id="SSF48179">
    <property type="entry name" value="6-phosphogluconate dehydrogenase C-terminal domain-like"/>
    <property type="match status" value="1"/>
</dbReference>
<feature type="domain" description="Ketopantoate reductase C-terminal" evidence="12">
    <location>
        <begin position="174"/>
        <end position="296"/>
    </location>
</feature>
<evidence type="ECO:0000313" key="13">
    <source>
        <dbReference type="EMBL" id="OHU96400.1"/>
    </source>
</evidence>
<reference evidence="13 14" key="1">
    <citation type="submission" date="2016-10" db="EMBL/GenBank/DDBJ databases">
        <title>Pseudoalteromonas amylolytica sp. nov., isolated from the surface seawater.</title>
        <authorList>
            <person name="Wu Y.-H."/>
            <person name="Cheng H."/>
            <person name="Jin X.-B."/>
            <person name="Wang C.-S."/>
            <person name="Xu X.-W."/>
        </authorList>
    </citation>
    <scope>NUCLEOTIDE SEQUENCE [LARGE SCALE GENOMIC DNA]</scope>
    <source>
        <strain evidence="13 14">JCM 12483</strain>
    </source>
</reference>
<comment type="catalytic activity">
    <reaction evidence="9 10">
        <text>(R)-pantoate + NADP(+) = 2-dehydropantoate + NADPH + H(+)</text>
        <dbReference type="Rhea" id="RHEA:16233"/>
        <dbReference type="ChEBI" id="CHEBI:11561"/>
        <dbReference type="ChEBI" id="CHEBI:15378"/>
        <dbReference type="ChEBI" id="CHEBI:15980"/>
        <dbReference type="ChEBI" id="CHEBI:57783"/>
        <dbReference type="ChEBI" id="CHEBI:58349"/>
        <dbReference type="EC" id="1.1.1.169"/>
    </reaction>
</comment>
<sequence length="297" mass="32617">MTDVHIVGAGAIGLSFAHSLSQRHNVSVITRTFPSHKWNISEHQETKPINATPVALTPSLSLSITNCFICVKAYQVSQAIADVLPYLSDNANIFISHNGMYDLSEVIKQLTPNQALFFISTARGALKLDNHHVKITGYGDTYIGACNLRAHTMITRVFETFFKGILSECFIHEDITLLRWQKLLVNIAINPLTAIHQIPNGQLRQPKFSATILALLNEACTVANKAGVKIPLSAALDSAYLVMSRTSVNFSSMAQDIKHGRKTEIEAICGYVVTQGQSLNVPTPRNAQILQALTNKH</sequence>
<keyword evidence="6 10" id="KW-0521">NADP</keyword>
<dbReference type="InterPro" id="IPR003710">
    <property type="entry name" value="ApbA"/>
</dbReference>
<dbReference type="PANTHER" id="PTHR43765:SF2">
    <property type="entry name" value="2-DEHYDROPANTOATE 2-REDUCTASE"/>
    <property type="match status" value="1"/>
</dbReference>
<dbReference type="EC" id="1.1.1.169" evidence="3 10"/>
<dbReference type="GO" id="GO:0050661">
    <property type="term" value="F:NADP binding"/>
    <property type="evidence" value="ECO:0007669"/>
    <property type="project" value="TreeGrafter"/>
</dbReference>
<protein>
    <recommendedName>
        <fullName evidence="4 10">2-dehydropantoate 2-reductase</fullName>
        <ecNumber evidence="3 10">1.1.1.169</ecNumber>
    </recommendedName>
    <alternativeName>
        <fullName evidence="8 10">Ketopantoate reductase</fullName>
    </alternativeName>
</protein>
<dbReference type="Pfam" id="PF02558">
    <property type="entry name" value="ApbA"/>
    <property type="match status" value="1"/>
</dbReference>
<organism evidence="13 14">
    <name type="scientific">Pseudoalteromonas byunsanensis</name>
    <dbReference type="NCBI Taxonomy" id="327939"/>
    <lineage>
        <taxon>Bacteria</taxon>
        <taxon>Pseudomonadati</taxon>
        <taxon>Pseudomonadota</taxon>
        <taxon>Gammaproteobacteria</taxon>
        <taxon>Alteromonadales</taxon>
        <taxon>Pseudoalteromonadaceae</taxon>
        <taxon>Pseudoalteromonas</taxon>
    </lineage>
</organism>
<evidence type="ECO:0000259" key="11">
    <source>
        <dbReference type="Pfam" id="PF02558"/>
    </source>
</evidence>
<dbReference type="UniPathway" id="UPA00028">
    <property type="reaction ID" value="UER00004"/>
</dbReference>
<evidence type="ECO:0000256" key="8">
    <source>
        <dbReference type="ARBA" id="ARBA00032024"/>
    </source>
</evidence>
<dbReference type="EMBL" id="MNAN01000027">
    <property type="protein sequence ID" value="OHU96400.1"/>
    <property type="molecule type" value="Genomic_DNA"/>
</dbReference>
<dbReference type="FunFam" id="1.10.1040.10:FF:000017">
    <property type="entry name" value="2-dehydropantoate 2-reductase"/>
    <property type="match status" value="1"/>
</dbReference>
<evidence type="ECO:0000256" key="7">
    <source>
        <dbReference type="ARBA" id="ARBA00023002"/>
    </source>
</evidence>
<evidence type="ECO:0000256" key="3">
    <source>
        <dbReference type="ARBA" id="ARBA00013014"/>
    </source>
</evidence>
<dbReference type="NCBIfam" id="TIGR00745">
    <property type="entry name" value="apbA_panE"/>
    <property type="match status" value="1"/>
</dbReference>
<comment type="caution">
    <text evidence="13">The sequence shown here is derived from an EMBL/GenBank/DDBJ whole genome shotgun (WGS) entry which is preliminary data.</text>
</comment>
<dbReference type="InterPro" id="IPR008927">
    <property type="entry name" value="6-PGluconate_DH-like_C_sf"/>
</dbReference>
<feature type="domain" description="Ketopantoate reductase N-terminal" evidence="11">
    <location>
        <begin position="4"/>
        <end position="145"/>
    </location>
</feature>
<comment type="pathway">
    <text evidence="1 10">Cofactor biosynthesis; (R)-pantothenate biosynthesis; (R)-pantoate from 3-methyl-2-oxobutanoate: step 2/2.</text>
</comment>
<dbReference type="Gene3D" id="1.10.1040.10">
    <property type="entry name" value="N-(1-d-carboxylethyl)-l-norvaline Dehydrogenase, domain 2"/>
    <property type="match status" value="1"/>
</dbReference>
<dbReference type="Gene3D" id="3.40.50.720">
    <property type="entry name" value="NAD(P)-binding Rossmann-like Domain"/>
    <property type="match status" value="1"/>
</dbReference>
<comment type="function">
    <text evidence="10">Catalyzes the NADPH-dependent reduction of ketopantoate into pantoic acid.</text>
</comment>
<dbReference type="InterPro" id="IPR013328">
    <property type="entry name" value="6PGD_dom2"/>
</dbReference>
<keyword evidence="5 10" id="KW-0566">Pantothenate biosynthesis</keyword>
<evidence type="ECO:0000256" key="9">
    <source>
        <dbReference type="ARBA" id="ARBA00048793"/>
    </source>
</evidence>
<dbReference type="PANTHER" id="PTHR43765">
    <property type="entry name" value="2-DEHYDROPANTOATE 2-REDUCTASE-RELATED"/>
    <property type="match status" value="1"/>
</dbReference>
<dbReference type="OrthoDB" id="6530772at2"/>
<evidence type="ECO:0000256" key="2">
    <source>
        <dbReference type="ARBA" id="ARBA00007870"/>
    </source>
</evidence>
<dbReference type="InterPro" id="IPR036291">
    <property type="entry name" value="NAD(P)-bd_dom_sf"/>
</dbReference>
<dbReference type="InterPro" id="IPR013332">
    <property type="entry name" value="KPR_N"/>
</dbReference>
<dbReference type="GO" id="GO:0015940">
    <property type="term" value="P:pantothenate biosynthetic process"/>
    <property type="evidence" value="ECO:0007669"/>
    <property type="project" value="UniProtKB-UniPathway"/>
</dbReference>
<keyword evidence="14" id="KW-1185">Reference proteome</keyword>
<evidence type="ECO:0000256" key="1">
    <source>
        <dbReference type="ARBA" id="ARBA00004994"/>
    </source>
</evidence>
<accession>A0A1S1NA56</accession>
<dbReference type="GO" id="GO:0005737">
    <property type="term" value="C:cytoplasm"/>
    <property type="evidence" value="ECO:0007669"/>
    <property type="project" value="TreeGrafter"/>
</dbReference>
<dbReference type="Pfam" id="PF08546">
    <property type="entry name" value="ApbA_C"/>
    <property type="match status" value="1"/>
</dbReference>
<dbReference type="GO" id="GO:0008677">
    <property type="term" value="F:2-dehydropantoate 2-reductase activity"/>
    <property type="evidence" value="ECO:0007669"/>
    <property type="project" value="UniProtKB-EC"/>
</dbReference>
<dbReference type="STRING" id="327939.BIW53_06355"/>
<proteinExistence type="inferred from homology"/>
<dbReference type="SUPFAM" id="SSF51735">
    <property type="entry name" value="NAD(P)-binding Rossmann-fold domains"/>
    <property type="match status" value="1"/>
</dbReference>
<evidence type="ECO:0000256" key="6">
    <source>
        <dbReference type="ARBA" id="ARBA00022857"/>
    </source>
</evidence>
<evidence type="ECO:0000259" key="12">
    <source>
        <dbReference type="Pfam" id="PF08546"/>
    </source>
</evidence>
<comment type="similarity">
    <text evidence="2 10">Belongs to the ketopantoate reductase family.</text>
</comment>
<dbReference type="AlphaFoldDB" id="A0A1S1NA56"/>
<dbReference type="Proteomes" id="UP000180253">
    <property type="component" value="Unassembled WGS sequence"/>
</dbReference>
<dbReference type="InterPro" id="IPR050838">
    <property type="entry name" value="Ketopantoate_reductase"/>
</dbReference>